<dbReference type="PRINTS" id="PR00942">
    <property type="entry name" value="CUATPASEI"/>
</dbReference>
<evidence type="ECO:0000313" key="13">
    <source>
        <dbReference type="EMBL" id="ACK71563.1"/>
    </source>
</evidence>
<evidence type="ECO:0000256" key="11">
    <source>
        <dbReference type="RuleBase" id="RU362081"/>
    </source>
</evidence>
<dbReference type="InterPro" id="IPR008250">
    <property type="entry name" value="ATPase_P-typ_transduc_dom_A_sf"/>
</dbReference>
<feature type="transmembrane region" description="Helical" evidence="11">
    <location>
        <begin position="112"/>
        <end position="132"/>
    </location>
</feature>
<dbReference type="InterPro" id="IPR023299">
    <property type="entry name" value="ATPase_P-typ_cyto_dom_N"/>
</dbReference>
<dbReference type="KEGG" id="cyc:PCC7424_3161"/>
<dbReference type="InterPro" id="IPR017969">
    <property type="entry name" value="Heavy-metal-associated_CS"/>
</dbReference>
<keyword evidence="10 11" id="KW-0472">Membrane</keyword>
<dbReference type="SFLD" id="SFLDG00002">
    <property type="entry name" value="C1.7:_P-type_atpase_like"/>
    <property type="match status" value="1"/>
</dbReference>
<evidence type="ECO:0000256" key="5">
    <source>
        <dbReference type="ARBA" id="ARBA00022723"/>
    </source>
</evidence>
<dbReference type="InterPro" id="IPR006121">
    <property type="entry name" value="HMA_dom"/>
</dbReference>
<dbReference type="SUPFAM" id="SSF81653">
    <property type="entry name" value="Calcium ATPase, transduction domain A"/>
    <property type="match status" value="1"/>
</dbReference>
<dbReference type="InterPro" id="IPR001757">
    <property type="entry name" value="P_typ_ATPase"/>
</dbReference>
<dbReference type="CDD" id="cd02094">
    <property type="entry name" value="P-type_ATPase_Cu-like"/>
    <property type="match status" value="1"/>
</dbReference>
<keyword evidence="4 11" id="KW-0812">Transmembrane</keyword>
<dbReference type="Gene3D" id="2.70.150.10">
    <property type="entry name" value="Calcium-transporting ATPase, cytoplasmic transduction domain A"/>
    <property type="match status" value="1"/>
</dbReference>
<dbReference type="PROSITE" id="PS50846">
    <property type="entry name" value="HMA_2"/>
    <property type="match status" value="1"/>
</dbReference>
<dbReference type="GO" id="GO:0016887">
    <property type="term" value="F:ATP hydrolysis activity"/>
    <property type="evidence" value="ECO:0007669"/>
    <property type="project" value="InterPro"/>
</dbReference>
<keyword evidence="11" id="KW-1003">Cell membrane</keyword>
<dbReference type="EMBL" id="CP001291">
    <property type="protein sequence ID" value="ACK71563.1"/>
    <property type="molecule type" value="Genomic_DNA"/>
</dbReference>
<evidence type="ECO:0000256" key="2">
    <source>
        <dbReference type="ARBA" id="ARBA00006024"/>
    </source>
</evidence>
<reference evidence="14" key="1">
    <citation type="journal article" date="2011" name="MBio">
        <title>Novel metabolic attributes of the genus Cyanothece, comprising a group of unicellular nitrogen-fixing Cyanobacteria.</title>
        <authorList>
            <person name="Bandyopadhyay A."/>
            <person name="Elvitigala T."/>
            <person name="Welsh E."/>
            <person name="Stockel J."/>
            <person name="Liberton M."/>
            <person name="Min H."/>
            <person name="Sherman L.A."/>
            <person name="Pakrasi H.B."/>
        </authorList>
    </citation>
    <scope>NUCLEOTIDE SEQUENCE [LARGE SCALE GENOMIC DNA]</scope>
    <source>
        <strain evidence="14">PCC 7424</strain>
    </source>
</reference>
<dbReference type="GO" id="GO:0005507">
    <property type="term" value="F:copper ion binding"/>
    <property type="evidence" value="ECO:0007669"/>
    <property type="project" value="TreeGrafter"/>
</dbReference>
<dbReference type="PRINTS" id="PR00119">
    <property type="entry name" value="CATATPASE"/>
</dbReference>
<dbReference type="HOGENOM" id="CLU_001771_0_3_3"/>
<name>B7KCL2_GLOC7</name>
<dbReference type="RefSeq" id="WP_015955160.1">
    <property type="nucleotide sequence ID" value="NC_011729.1"/>
</dbReference>
<evidence type="ECO:0000256" key="7">
    <source>
        <dbReference type="ARBA" id="ARBA00022840"/>
    </source>
</evidence>
<dbReference type="FunFam" id="3.30.70.100:FF:000001">
    <property type="entry name" value="ATPase copper transporting beta"/>
    <property type="match status" value="1"/>
</dbReference>
<dbReference type="SUPFAM" id="SSF81665">
    <property type="entry name" value="Calcium ATPase, transmembrane domain M"/>
    <property type="match status" value="1"/>
</dbReference>
<feature type="transmembrane region" description="Helical" evidence="11">
    <location>
        <begin position="144"/>
        <end position="163"/>
    </location>
</feature>
<dbReference type="Gene3D" id="3.30.70.100">
    <property type="match status" value="1"/>
</dbReference>
<dbReference type="GO" id="GO:0005524">
    <property type="term" value="F:ATP binding"/>
    <property type="evidence" value="ECO:0007669"/>
    <property type="project" value="UniProtKB-UniRule"/>
</dbReference>
<dbReference type="Proteomes" id="UP000002384">
    <property type="component" value="Chromosome"/>
</dbReference>
<evidence type="ECO:0000256" key="1">
    <source>
        <dbReference type="ARBA" id="ARBA00004651"/>
    </source>
</evidence>
<dbReference type="GO" id="GO:0055070">
    <property type="term" value="P:copper ion homeostasis"/>
    <property type="evidence" value="ECO:0007669"/>
    <property type="project" value="TreeGrafter"/>
</dbReference>
<dbReference type="InterPro" id="IPR044492">
    <property type="entry name" value="P_typ_ATPase_HD_dom"/>
</dbReference>
<feature type="transmembrane region" description="Helical" evidence="11">
    <location>
        <begin position="422"/>
        <end position="445"/>
    </location>
</feature>
<feature type="transmembrane region" description="Helical" evidence="11">
    <location>
        <begin position="362"/>
        <end position="384"/>
    </location>
</feature>
<evidence type="ECO:0000256" key="10">
    <source>
        <dbReference type="ARBA" id="ARBA00023136"/>
    </source>
</evidence>
<feature type="transmembrane region" description="Helical" evidence="11">
    <location>
        <begin position="738"/>
        <end position="757"/>
    </location>
</feature>
<comment type="subcellular location">
    <subcellularLocation>
        <location evidence="1">Cell membrane</location>
        <topology evidence="1">Multi-pass membrane protein</topology>
    </subcellularLocation>
</comment>
<dbReference type="SUPFAM" id="SSF56784">
    <property type="entry name" value="HAD-like"/>
    <property type="match status" value="1"/>
</dbReference>
<dbReference type="InterPro" id="IPR023214">
    <property type="entry name" value="HAD_sf"/>
</dbReference>
<feature type="transmembrane region" description="Helical" evidence="11">
    <location>
        <begin position="763"/>
        <end position="787"/>
    </location>
</feature>
<dbReference type="eggNOG" id="COG2217">
    <property type="taxonomic scope" value="Bacteria"/>
</dbReference>
<accession>B7KCL2</accession>
<evidence type="ECO:0000256" key="8">
    <source>
        <dbReference type="ARBA" id="ARBA00022967"/>
    </source>
</evidence>
<dbReference type="NCBIfam" id="TIGR01525">
    <property type="entry name" value="ATPase-IB_hvy"/>
    <property type="match status" value="1"/>
</dbReference>
<dbReference type="GO" id="GO:0043682">
    <property type="term" value="F:P-type divalent copper transporter activity"/>
    <property type="evidence" value="ECO:0007669"/>
    <property type="project" value="TreeGrafter"/>
</dbReference>
<dbReference type="InterPro" id="IPR027256">
    <property type="entry name" value="P-typ_ATPase_IB"/>
</dbReference>
<dbReference type="SUPFAM" id="SSF55008">
    <property type="entry name" value="HMA, heavy metal-associated domain"/>
    <property type="match status" value="1"/>
</dbReference>
<dbReference type="OrthoDB" id="438550at2"/>
<dbReference type="Pfam" id="PF00403">
    <property type="entry name" value="HMA"/>
    <property type="match status" value="1"/>
</dbReference>
<organism evidence="13 14">
    <name type="scientific">Gloeothece citriformis (strain PCC 7424)</name>
    <name type="common">Cyanothece sp. (strain PCC 7424)</name>
    <dbReference type="NCBI Taxonomy" id="65393"/>
    <lineage>
        <taxon>Bacteria</taxon>
        <taxon>Bacillati</taxon>
        <taxon>Cyanobacteriota</taxon>
        <taxon>Cyanophyceae</taxon>
        <taxon>Oscillatoriophycideae</taxon>
        <taxon>Chroococcales</taxon>
        <taxon>Aphanothecaceae</taxon>
        <taxon>Gloeothece</taxon>
        <taxon>Gloeothece citriformis</taxon>
    </lineage>
</organism>
<dbReference type="NCBIfam" id="TIGR01494">
    <property type="entry name" value="ATPase_P-type"/>
    <property type="match status" value="2"/>
</dbReference>
<dbReference type="InterPro" id="IPR059000">
    <property type="entry name" value="ATPase_P-type_domA"/>
</dbReference>
<proteinExistence type="inferred from homology"/>
<dbReference type="Gene3D" id="3.40.50.1000">
    <property type="entry name" value="HAD superfamily/HAD-like"/>
    <property type="match status" value="1"/>
</dbReference>
<evidence type="ECO:0000313" key="14">
    <source>
        <dbReference type="Proteomes" id="UP000002384"/>
    </source>
</evidence>
<keyword evidence="8" id="KW-1278">Translocase</keyword>
<dbReference type="InterPro" id="IPR023298">
    <property type="entry name" value="ATPase_P-typ_TM_dom_sf"/>
</dbReference>
<dbReference type="PROSITE" id="PS01047">
    <property type="entry name" value="HMA_1"/>
    <property type="match status" value="1"/>
</dbReference>
<keyword evidence="6 11" id="KW-0547">Nucleotide-binding</keyword>
<keyword evidence="5 11" id="KW-0479">Metal-binding</keyword>
<evidence type="ECO:0000256" key="3">
    <source>
        <dbReference type="ARBA" id="ARBA00022448"/>
    </source>
</evidence>
<evidence type="ECO:0000259" key="12">
    <source>
        <dbReference type="PROSITE" id="PS50846"/>
    </source>
</evidence>
<dbReference type="GO" id="GO:0005886">
    <property type="term" value="C:plasma membrane"/>
    <property type="evidence" value="ECO:0007669"/>
    <property type="project" value="UniProtKB-SubCell"/>
</dbReference>
<dbReference type="FunFam" id="2.70.150.10:FF:000002">
    <property type="entry name" value="Copper-transporting ATPase 1, putative"/>
    <property type="match status" value="1"/>
</dbReference>
<dbReference type="InterPro" id="IPR036412">
    <property type="entry name" value="HAD-like_sf"/>
</dbReference>
<evidence type="ECO:0000256" key="4">
    <source>
        <dbReference type="ARBA" id="ARBA00022692"/>
    </source>
</evidence>
<dbReference type="Pfam" id="PF00122">
    <property type="entry name" value="E1-E2_ATPase"/>
    <property type="match status" value="1"/>
</dbReference>
<dbReference type="CDD" id="cd00371">
    <property type="entry name" value="HMA"/>
    <property type="match status" value="1"/>
</dbReference>
<dbReference type="InterPro" id="IPR018303">
    <property type="entry name" value="ATPase_P-typ_P_site"/>
</dbReference>
<comment type="similarity">
    <text evidence="2 11">Belongs to the cation transport ATPase (P-type) (TC 3.A.3) family. Type IB subfamily.</text>
</comment>
<keyword evidence="3" id="KW-0813">Transport</keyword>
<dbReference type="SFLD" id="SFLDS00003">
    <property type="entry name" value="Haloacid_Dehalogenase"/>
    <property type="match status" value="1"/>
</dbReference>
<evidence type="ECO:0000256" key="6">
    <source>
        <dbReference type="ARBA" id="ARBA00022741"/>
    </source>
</evidence>
<dbReference type="Gene3D" id="3.40.1110.10">
    <property type="entry name" value="Calcium-transporting ATPase, cytoplasmic domain N"/>
    <property type="match status" value="1"/>
</dbReference>
<dbReference type="Pfam" id="PF00702">
    <property type="entry name" value="Hydrolase"/>
    <property type="match status" value="1"/>
</dbReference>
<dbReference type="PROSITE" id="PS00154">
    <property type="entry name" value="ATPASE_E1_E2"/>
    <property type="match status" value="1"/>
</dbReference>
<dbReference type="PANTHER" id="PTHR43520">
    <property type="entry name" value="ATP7, ISOFORM B"/>
    <property type="match status" value="1"/>
</dbReference>
<dbReference type="InterPro" id="IPR036163">
    <property type="entry name" value="HMA_dom_sf"/>
</dbReference>
<keyword evidence="9 11" id="KW-1133">Transmembrane helix</keyword>
<dbReference type="SFLD" id="SFLDF00027">
    <property type="entry name" value="p-type_atpase"/>
    <property type="match status" value="1"/>
</dbReference>
<dbReference type="AlphaFoldDB" id="B7KCL2"/>
<dbReference type="STRING" id="65393.PCC7424_3161"/>
<gene>
    <name evidence="13" type="ordered locus">PCC7424_3161</name>
</gene>
<keyword evidence="7 11" id="KW-0067">ATP-binding</keyword>
<protein>
    <submittedName>
        <fullName evidence="13">Copper-translocating P-type ATPase</fullName>
    </submittedName>
</protein>
<keyword evidence="14" id="KW-1185">Reference proteome</keyword>
<feature type="domain" description="HMA" evidence="12">
    <location>
        <begin position="18"/>
        <end position="84"/>
    </location>
</feature>
<evidence type="ECO:0000256" key="9">
    <source>
        <dbReference type="ARBA" id="ARBA00022989"/>
    </source>
</evidence>
<dbReference type="PANTHER" id="PTHR43520:SF8">
    <property type="entry name" value="P-TYPE CU(+) TRANSPORTER"/>
    <property type="match status" value="1"/>
</dbReference>
<sequence length="795" mass="84347">MVQVSPKSETTTTQPELATAFLDVKGMKCAGCVKAVERQLTNNPGVVSACVNLITEVAVIKYTPAEIEPETIAAKLTAVGFPSEPRSRESQKIGGAYHSVTQRHAEEKQQQIKGLTVAAILLLFSTIGHIHHLGGPSIPILSNIWFHWGLATLALLIPGRPIFIDGWRGLRHGMPNMNTLVSLGTGSAYLTSFIALVFPQLGWECFFDEPVMLLGFILLGRTLEARARGRASAALEALVALQPPVARLIGDPNSFESSGIEIPVEQVQVGEWLRVLPGEKIPVDGEVVAGQTTVDESMVTGESIPVAKLPGDGLIGGTLNLSGAIALKVTQVGEDTTLAKIITSVEEAQTRKAPVQQLADTVAGYFAYGVIIIALLTFGFWEFIGTKIFPEVMTQISLGMGHQMSMSQMAIAPTPFLLSLKLAISVLVIACPCALGLATPTAILVGTGIGAERGLLIKGGDILEKVHQLDTIVFDKTGTLTVGHPQVTDCISVSDLTSTELLQLAATVESGTTHPLGTAIIEAAQKEELPFIKAEQFYTKAGLGISAIVEGKSVLLGNQQWLEENQINLSELIKTQAQSLLNAGKTVVYVAKEGNLAGLIALQDPLRTDAQDTVKQLQQLGLQVILVTGDQPEPAQAIASQVGITQVFAQIPPQEKANIIKSLQVGKGEQKPQIVAMVGDGINDAPALAQADIGIALHGGTQVAVETAAIVLMREQLKDVVHSIQLSLATFNKIRQNLFWALGYNVIAIPIAAGILLPNFGFVLSPALAAALMASSSILVVTNSVLLHRQFSRSI</sequence>